<reference evidence="1" key="1">
    <citation type="journal article" date="2015" name="Nature">
        <title>Complex archaea that bridge the gap between prokaryotes and eukaryotes.</title>
        <authorList>
            <person name="Spang A."/>
            <person name="Saw J.H."/>
            <person name="Jorgensen S.L."/>
            <person name="Zaremba-Niedzwiedzka K."/>
            <person name="Martijn J."/>
            <person name="Lind A.E."/>
            <person name="van Eijk R."/>
            <person name="Schleper C."/>
            <person name="Guy L."/>
            <person name="Ettema T.J."/>
        </authorList>
    </citation>
    <scope>NUCLEOTIDE SEQUENCE</scope>
</reference>
<comment type="caution">
    <text evidence="1">The sequence shown here is derived from an EMBL/GenBank/DDBJ whole genome shotgun (WGS) entry which is preliminary data.</text>
</comment>
<evidence type="ECO:0000313" key="1">
    <source>
        <dbReference type="EMBL" id="KKN39108.1"/>
    </source>
</evidence>
<dbReference type="EMBL" id="LAZR01001782">
    <property type="protein sequence ID" value="KKN39108.1"/>
    <property type="molecule type" value="Genomic_DNA"/>
</dbReference>
<sequence length="102" mass="12186">MSENENIFDLIDKIEERTSMWIPDKSIESLSNLLFGYLTCLKIHDIIEKNVPDFNYFSDWLKQEFDWNLVYGWAYAIKNNCTDSEDPLTRFFSLSKVFLQSR</sequence>
<proteinExistence type="predicted"/>
<gene>
    <name evidence="1" type="ORF">LCGC14_0746700</name>
</gene>
<dbReference type="AlphaFoldDB" id="A0A0F9TC86"/>
<name>A0A0F9TC86_9ZZZZ</name>
<protein>
    <submittedName>
        <fullName evidence="1">Uncharacterized protein</fullName>
    </submittedName>
</protein>
<accession>A0A0F9TC86</accession>
<organism evidence="1">
    <name type="scientific">marine sediment metagenome</name>
    <dbReference type="NCBI Taxonomy" id="412755"/>
    <lineage>
        <taxon>unclassified sequences</taxon>
        <taxon>metagenomes</taxon>
        <taxon>ecological metagenomes</taxon>
    </lineage>
</organism>